<dbReference type="EMBL" id="BBYR01000030">
    <property type="protein sequence ID" value="GAP35987.1"/>
    <property type="molecule type" value="Genomic_DNA"/>
</dbReference>
<dbReference type="Proteomes" id="UP000037660">
    <property type="component" value="Unassembled WGS sequence"/>
</dbReference>
<organism evidence="1 2">
    <name type="scientific">Piscinibacter sakaiensis</name>
    <name type="common">Ideonella sakaiensis</name>
    <dbReference type="NCBI Taxonomy" id="1547922"/>
    <lineage>
        <taxon>Bacteria</taxon>
        <taxon>Pseudomonadati</taxon>
        <taxon>Pseudomonadota</taxon>
        <taxon>Betaproteobacteria</taxon>
        <taxon>Burkholderiales</taxon>
        <taxon>Sphaerotilaceae</taxon>
        <taxon>Piscinibacter</taxon>
    </lineage>
</organism>
<sequence>MFWHWEPRVQRREFRDYQPLSMMVAETAVLPAATRREFACVTGTVWRQYHTVTRRARDRRLTMLFLAGADQALTELLLVGCDCLRRGERQYRTLYVNPSWPIDDALARRLCVDHDGRSVLPLSALHLPATAGGDALDARPPLLPALQERPPCL</sequence>
<proteinExistence type="predicted"/>
<evidence type="ECO:0000313" key="2">
    <source>
        <dbReference type="Proteomes" id="UP000037660"/>
    </source>
</evidence>
<dbReference type="STRING" id="1547922.ISF6_1827"/>
<dbReference type="RefSeq" id="WP_157548845.1">
    <property type="nucleotide sequence ID" value="NZ_BBYR01000030.1"/>
</dbReference>
<protein>
    <submittedName>
        <fullName evidence="1">Uncharacterized protein</fullName>
    </submittedName>
</protein>
<comment type="caution">
    <text evidence="1">The sequence shown here is derived from an EMBL/GenBank/DDBJ whole genome shotgun (WGS) entry which is preliminary data.</text>
</comment>
<gene>
    <name evidence="1" type="ORF">ISF6_1827</name>
</gene>
<accession>A0A0K8P008</accession>
<keyword evidence="2" id="KW-1185">Reference proteome</keyword>
<reference evidence="1 2" key="2">
    <citation type="journal article" date="2016" name="Science">
        <title>A bacterium that degrades and assimilates poly(ethylene terephthalate).</title>
        <authorList>
            <person name="Yoshida S."/>
            <person name="Hiraga K."/>
            <person name="Takehana T."/>
            <person name="Taniguchi I."/>
            <person name="Yamaji H."/>
            <person name="Maeda Y."/>
            <person name="Toyohara K."/>
            <person name="Miyamoto K."/>
            <person name="Kimura Y."/>
            <person name="Oda K."/>
        </authorList>
    </citation>
    <scope>NUCLEOTIDE SEQUENCE [LARGE SCALE GENOMIC DNA]</scope>
    <source>
        <strain evidence="2">NBRC 110686 / TISTR 2288 / 201-F6</strain>
    </source>
</reference>
<evidence type="ECO:0000313" key="1">
    <source>
        <dbReference type="EMBL" id="GAP35987.1"/>
    </source>
</evidence>
<dbReference type="AlphaFoldDB" id="A0A0K8P008"/>
<reference evidence="2" key="1">
    <citation type="submission" date="2015-07" db="EMBL/GenBank/DDBJ databases">
        <title>Discovery of a poly(ethylene terephthalate assimilation.</title>
        <authorList>
            <person name="Yoshida S."/>
            <person name="Hiraga K."/>
            <person name="Takehana T."/>
            <person name="Taniguchi I."/>
            <person name="Yamaji H."/>
            <person name="Maeda Y."/>
            <person name="Toyohara K."/>
            <person name="Miyamoto K."/>
            <person name="Kimura Y."/>
            <person name="Oda K."/>
        </authorList>
    </citation>
    <scope>NUCLEOTIDE SEQUENCE [LARGE SCALE GENOMIC DNA]</scope>
    <source>
        <strain evidence="2">NBRC 110686 / TISTR 2288 / 201-F6</strain>
    </source>
</reference>
<name>A0A0K8P008_PISS1</name>